<keyword evidence="1" id="KW-0732">Signal</keyword>
<evidence type="ECO:0000256" key="1">
    <source>
        <dbReference type="SAM" id="SignalP"/>
    </source>
</evidence>
<dbReference type="EMBL" id="AMGV01000008">
    <property type="protein sequence ID" value="KEF55322.1"/>
    <property type="molecule type" value="Genomic_DNA"/>
</dbReference>
<sequence>MATRYTLFHTAICSILAFNSVIRAQLLGCDAVGCPQVDGTTSSCPIANVTAEAIGTANITSAISLDPLTWTVAFSSNVSPTNSSVDNLERNLYLGTPASLDLARVEGVKGCALVFKDVVNRHEYAPSEAGTCQVLLGNSCAADLMSQANETLSDILASDDASFICSKLAVQLRDNAPSSCSLTDNGFWGAISVQDITGSSLAAPVMVDPTCNPTSHDGYKVQFVDSQRTTTVPFSAPVNSFAWGVTPVMSVFYSSTSTTKFKTPELHLSCLKPVAQDSIVVVQAESTATAVSSVRLSLIAISVSIMIALLSA</sequence>
<gene>
    <name evidence="2" type="ORF">A1O9_08976</name>
</gene>
<dbReference type="AlphaFoldDB" id="A0A072P6J5"/>
<dbReference type="GeneID" id="25283886"/>
<dbReference type="VEuPathDB" id="FungiDB:A1O9_08976"/>
<reference evidence="2 3" key="1">
    <citation type="submission" date="2013-03" db="EMBL/GenBank/DDBJ databases">
        <title>The Genome Sequence of Exophiala aquamarina CBS 119918.</title>
        <authorList>
            <consortium name="The Broad Institute Genomics Platform"/>
            <person name="Cuomo C."/>
            <person name="de Hoog S."/>
            <person name="Gorbushina A."/>
            <person name="Walker B."/>
            <person name="Young S.K."/>
            <person name="Zeng Q."/>
            <person name="Gargeya S."/>
            <person name="Fitzgerald M."/>
            <person name="Haas B."/>
            <person name="Abouelleil A."/>
            <person name="Allen A.W."/>
            <person name="Alvarado L."/>
            <person name="Arachchi H.M."/>
            <person name="Berlin A.M."/>
            <person name="Chapman S.B."/>
            <person name="Gainer-Dewar J."/>
            <person name="Goldberg J."/>
            <person name="Griggs A."/>
            <person name="Gujja S."/>
            <person name="Hansen M."/>
            <person name="Howarth C."/>
            <person name="Imamovic A."/>
            <person name="Ireland A."/>
            <person name="Larimer J."/>
            <person name="McCowan C."/>
            <person name="Murphy C."/>
            <person name="Pearson M."/>
            <person name="Poon T.W."/>
            <person name="Priest M."/>
            <person name="Roberts A."/>
            <person name="Saif S."/>
            <person name="Shea T."/>
            <person name="Sisk P."/>
            <person name="Sykes S."/>
            <person name="Wortman J."/>
            <person name="Nusbaum C."/>
            <person name="Birren B."/>
        </authorList>
    </citation>
    <scope>NUCLEOTIDE SEQUENCE [LARGE SCALE GENOMIC DNA]</scope>
    <source>
        <strain evidence="2 3">CBS 119918</strain>
    </source>
</reference>
<comment type="caution">
    <text evidence="2">The sequence shown here is derived from an EMBL/GenBank/DDBJ whole genome shotgun (WGS) entry which is preliminary data.</text>
</comment>
<feature type="signal peptide" evidence="1">
    <location>
        <begin position="1"/>
        <end position="24"/>
    </location>
</feature>
<dbReference type="OrthoDB" id="4171120at2759"/>
<protein>
    <submittedName>
        <fullName evidence="2">Uncharacterized protein</fullName>
    </submittedName>
</protein>
<proteinExistence type="predicted"/>
<dbReference type="Proteomes" id="UP000027920">
    <property type="component" value="Unassembled WGS sequence"/>
</dbReference>
<evidence type="ECO:0000313" key="3">
    <source>
        <dbReference type="Proteomes" id="UP000027920"/>
    </source>
</evidence>
<feature type="chain" id="PRO_5001683213" evidence="1">
    <location>
        <begin position="25"/>
        <end position="312"/>
    </location>
</feature>
<accession>A0A072P6J5</accession>
<keyword evidence="3" id="KW-1185">Reference proteome</keyword>
<evidence type="ECO:0000313" key="2">
    <source>
        <dbReference type="EMBL" id="KEF55322.1"/>
    </source>
</evidence>
<dbReference type="HOGENOM" id="CLU_072870_0_0_1"/>
<name>A0A072P6J5_9EURO</name>
<dbReference type="RefSeq" id="XP_013257912.1">
    <property type="nucleotide sequence ID" value="XM_013402458.1"/>
</dbReference>
<dbReference type="STRING" id="1182545.A0A072P6J5"/>
<organism evidence="2 3">
    <name type="scientific">Exophiala aquamarina CBS 119918</name>
    <dbReference type="NCBI Taxonomy" id="1182545"/>
    <lineage>
        <taxon>Eukaryota</taxon>
        <taxon>Fungi</taxon>
        <taxon>Dikarya</taxon>
        <taxon>Ascomycota</taxon>
        <taxon>Pezizomycotina</taxon>
        <taxon>Eurotiomycetes</taxon>
        <taxon>Chaetothyriomycetidae</taxon>
        <taxon>Chaetothyriales</taxon>
        <taxon>Herpotrichiellaceae</taxon>
        <taxon>Exophiala</taxon>
    </lineage>
</organism>